<accession>A0ABQ0IWZ3</accession>
<evidence type="ECO:0000313" key="1">
    <source>
        <dbReference type="EMBL" id="GAD26724.1"/>
    </source>
</evidence>
<dbReference type="Proteomes" id="UP000018209">
    <property type="component" value="Unassembled WGS sequence"/>
</dbReference>
<evidence type="ECO:0000313" key="2">
    <source>
        <dbReference type="Proteomes" id="UP000018209"/>
    </source>
</evidence>
<organism evidence="1 2">
    <name type="scientific">Gluconobacter thailandicus NBRC 3257</name>
    <dbReference type="NCBI Taxonomy" id="1381097"/>
    <lineage>
        <taxon>Bacteria</taxon>
        <taxon>Pseudomonadati</taxon>
        <taxon>Pseudomonadota</taxon>
        <taxon>Alphaproteobacteria</taxon>
        <taxon>Acetobacterales</taxon>
        <taxon>Acetobacteraceae</taxon>
        <taxon>Gluconobacter</taxon>
    </lineage>
</organism>
<gene>
    <name evidence="1" type="ORF">NBRC3257_1723</name>
</gene>
<name>A0ABQ0IWZ3_GLUTH</name>
<proteinExistence type="predicted"/>
<sequence>MIVVAHGRKPDVSVNQLRDATDRPEWQDVLQKRKFEVGGLLLPGALPNRAYRLCSDSEHLRVIIGTCKFSPMTVVQCRAKDKSLPCASSLFRPHGSLLRGIFHGGDAGHCPRVHNTYFTYRLSP</sequence>
<reference evidence="1 2" key="1">
    <citation type="submission" date="2013-08" db="EMBL/GenBank/DDBJ databases">
        <title>Gluconobacter thailandicus NBRC 3257 whole genome sequence.</title>
        <authorList>
            <person name="Matsutani M."/>
            <person name="Yakushi T."/>
            <person name="Matsushita K."/>
        </authorList>
    </citation>
    <scope>NUCLEOTIDE SEQUENCE [LARGE SCALE GENOMIC DNA]</scope>
    <source>
        <strain evidence="1 2">NBRC 3257</strain>
    </source>
</reference>
<comment type="caution">
    <text evidence="1">The sequence shown here is derived from an EMBL/GenBank/DDBJ whole genome shotgun (WGS) entry which is preliminary data.</text>
</comment>
<keyword evidence="2" id="KW-1185">Reference proteome</keyword>
<dbReference type="EMBL" id="BASM01000022">
    <property type="protein sequence ID" value="GAD26724.1"/>
    <property type="molecule type" value="Genomic_DNA"/>
</dbReference>
<protein>
    <submittedName>
        <fullName evidence="1">Uncharacterized protein</fullName>
    </submittedName>
</protein>